<dbReference type="AlphaFoldDB" id="A0A8F8KPF8"/>
<name>A0A8F8KPF8_9RHOD</name>
<reference evidence="1" key="1">
    <citation type="submission" date="2021-03" db="EMBL/GenBank/DDBJ databases">
        <title>Genomic and phylogenetic analysis of the mitochondria of Porphyra crispata.</title>
        <authorList>
            <person name="Chen J."/>
            <person name="Liu T."/>
        </authorList>
    </citation>
    <scope>NUCLEOTIDE SEQUENCE</scope>
</reference>
<protein>
    <submittedName>
        <fullName evidence="1">Uncharacterized protein</fullName>
    </submittedName>
</protein>
<gene>
    <name evidence="1" type="primary">orf27</name>
</gene>
<keyword evidence="1" id="KW-0496">Mitochondrion</keyword>
<evidence type="ECO:0000313" key="1">
    <source>
        <dbReference type="EMBL" id="QYA17632.1"/>
    </source>
</evidence>
<accession>A0A8F8KPF8</accession>
<geneLocation type="mitochondrion" evidence="1"/>
<sequence>MILTKQPSFCKRKKTRTFTKYSILYMF</sequence>
<dbReference type="EMBL" id="MW822750">
    <property type="protein sequence ID" value="QYA17632.1"/>
    <property type="molecule type" value="Genomic_DNA"/>
</dbReference>
<proteinExistence type="predicted"/>
<organism evidence="1">
    <name type="scientific">Porphyra crispata</name>
    <dbReference type="NCBI Taxonomy" id="671081"/>
    <lineage>
        <taxon>Eukaryota</taxon>
        <taxon>Rhodophyta</taxon>
        <taxon>Bangiophyceae</taxon>
        <taxon>Bangiales</taxon>
        <taxon>Bangiaceae</taxon>
        <taxon>Porphyra</taxon>
    </lineage>
</organism>